<evidence type="ECO:0000313" key="3">
    <source>
        <dbReference type="Proteomes" id="UP000236291"/>
    </source>
</evidence>
<proteinExistence type="predicted"/>
<accession>A0A2K3NE68</accession>
<dbReference type="PANTHER" id="PTHR35099">
    <property type="entry name" value="OS02G0182700 PROTEIN"/>
    <property type="match status" value="1"/>
</dbReference>
<organism evidence="2 3">
    <name type="scientific">Trifolium pratense</name>
    <name type="common">Red clover</name>
    <dbReference type="NCBI Taxonomy" id="57577"/>
    <lineage>
        <taxon>Eukaryota</taxon>
        <taxon>Viridiplantae</taxon>
        <taxon>Streptophyta</taxon>
        <taxon>Embryophyta</taxon>
        <taxon>Tracheophyta</taxon>
        <taxon>Spermatophyta</taxon>
        <taxon>Magnoliopsida</taxon>
        <taxon>eudicotyledons</taxon>
        <taxon>Gunneridae</taxon>
        <taxon>Pentapetalae</taxon>
        <taxon>rosids</taxon>
        <taxon>fabids</taxon>
        <taxon>Fabales</taxon>
        <taxon>Fabaceae</taxon>
        <taxon>Papilionoideae</taxon>
        <taxon>50 kb inversion clade</taxon>
        <taxon>NPAAA clade</taxon>
        <taxon>Hologalegina</taxon>
        <taxon>IRL clade</taxon>
        <taxon>Trifolieae</taxon>
        <taxon>Trifolium</taxon>
    </lineage>
</organism>
<evidence type="ECO:0000256" key="1">
    <source>
        <dbReference type="SAM" id="MobiDB-lite"/>
    </source>
</evidence>
<name>A0A2K3NE68_TRIPR</name>
<comment type="caution">
    <text evidence="2">The sequence shown here is derived from an EMBL/GenBank/DDBJ whole genome shotgun (WGS) entry which is preliminary data.</text>
</comment>
<reference evidence="2 3" key="1">
    <citation type="journal article" date="2014" name="Am. J. Bot.">
        <title>Genome assembly and annotation for red clover (Trifolium pratense; Fabaceae).</title>
        <authorList>
            <person name="Istvanek J."/>
            <person name="Jaros M."/>
            <person name="Krenek A."/>
            <person name="Repkova J."/>
        </authorList>
    </citation>
    <scope>NUCLEOTIDE SEQUENCE [LARGE SCALE GENOMIC DNA]</scope>
    <source>
        <strain evidence="3">cv. Tatra</strain>
        <tissue evidence="2">Young leaves</tissue>
    </source>
</reference>
<dbReference type="Proteomes" id="UP000236291">
    <property type="component" value="Unassembled WGS sequence"/>
</dbReference>
<sequence length="106" mass="11736">MTLNDDWMRAAIKDDTVVVELLLRLKHRVATKSQGLPFSWGHKQPRSRSRLNASISRCDRAVSTRCSPTTPLSWSGGASPSVTADGYEDSSRYHNAARSKKSVYGV</sequence>
<protein>
    <submittedName>
        <fullName evidence="2">Uncharacterized protein</fullName>
    </submittedName>
</protein>
<evidence type="ECO:0000313" key="2">
    <source>
        <dbReference type="EMBL" id="PNY01325.1"/>
    </source>
</evidence>
<gene>
    <name evidence="2" type="ORF">L195_g024617</name>
</gene>
<reference evidence="2 3" key="2">
    <citation type="journal article" date="2017" name="Front. Plant Sci.">
        <title>Gene Classification and Mining of Molecular Markers Useful in Red Clover (Trifolium pratense) Breeding.</title>
        <authorList>
            <person name="Istvanek J."/>
            <person name="Dluhosova J."/>
            <person name="Dluhos P."/>
            <person name="Patkova L."/>
            <person name="Nedelnik J."/>
            <person name="Repkova J."/>
        </authorList>
    </citation>
    <scope>NUCLEOTIDE SEQUENCE [LARGE SCALE GENOMIC DNA]</scope>
    <source>
        <strain evidence="3">cv. Tatra</strain>
        <tissue evidence="2">Young leaves</tissue>
    </source>
</reference>
<dbReference type="EMBL" id="ASHM01019967">
    <property type="protein sequence ID" value="PNY01325.1"/>
    <property type="molecule type" value="Genomic_DNA"/>
</dbReference>
<feature type="region of interest" description="Disordered" evidence="1">
    <location>
        <begin position="68"/>
        <end position="91"/>
    </location>
</feature>
<dbReference type="AlphaFoldDB" id="A0A2K3NE68"/>
<dbReference type="PANTHER" id="PTHR35099:SF2">
    <property type="entry name" value="OS02G0182700 PROTEIN"/>
    <property type="match status" value="1"/>
</dbReference>
<feature type="compositionally biased region" description="Polar residues" evidence="1">
    <location>
        <begin position="68"/>
        <end position="82"/>
    </location>
</feature>